<reference evidence="3" key="1">
    <citation type="submission" date="2023-06" db="EMBL/GenBank/DDBJ databases">
        <title>Genomic analysis of the entomopathogenic nematode Steinernema hermaphroditum.</title>
        <authorList>
            <person name="Schwarz E.M."/>
            <person name="Heppert J.K."/>
            <person name="Baniya A."/>
            <person name="Schwartz H.T."/>
            <person name="Tan C.-H."/>
            <person name="Antoshechkin I."/>
            <person name="Sternberg P.W."/>
            <person name="Goodrich-Blair H."/>
            <person name="Dillman A.R."/>
        </authorList>
    </citation>
    <scope>NUCLEOTIDE SEQUENCE</scope>
    <source>
        <strain evidence="3">PS9179</strain>
        <tissue evidence="3">Whole animal</tissue>
    </source>
</reference>
<comment type="caution">
    <text evidence="3">The sequence shown here is derived from an EMBL/GenBank/DDBJ whole genome shotgun (WGS) entry which is preliminary data.</text>
</comment>
<feature type="region of interest" description="Disordered" evidence="2">
    <location>
        <begin position="79"/>
        <end position="121"/>
    </location>
</feature>
<accession>A0AA39IKJ7</accession>
<gene>
    <name evidence="3" type="ORF">QR680_008838</name>
</gene>
<name>A0AA39IKJ7_9BILA</name>
<sequence length="816" mass="90149">MDRLRRTSILKQTDNANNDVASRKSVGNVPRRVSFSKQKVVKEYHPGGPGIPEASFEQDMNLTPSTEGAASVNSTKVNATAPDENRPAPSGFLNLTPVDDWPSSSAEDTTKLRNRSSSYPKADDLSISAVNTTIDVIQTKPSNGNVDETANIFNGDSGAVRESLSPIKMMDRCSLGVNATMDAIQAKSSDGNGDETVNIFGDESGAVRESLSPIKMMTRRSLGVNATIDAIRARPSDGNGDETVNIFDDESGVVREPLPTIKMMNRRSLGINATMDAIQAKPSDEKADETFNIFGGDSGAVKKTLPLKKSEDVNCTLQNNTVTFTMRGQLPLCTSTPLVPKGVACETTLNLFADESMAEAQGLLSLPFGGKKEDTHGSTDVLRLEAEPANENPSSARRRLRRSMDLSRRYPDVSVLANLTMMDEEAVKPSDTLLLSANRNVREPTYPESMLLDVSSFEGSVRNPTNRSRSSAVEKMDASVPMLECTYADESQHISKIETPDTLINMEGTTLMEDSATSKQIKSFAAVMAKKAETKDRSQDDEPMEESVTHNSAALSITPVETFKPVFLDVDERWLGTPLNAVRTNPNDCQAVKDLKTSAKELIIKNLQDDIRSLTDELDSKMVDLRQSDQRIAKAIEELDASVLGRKLYSVCEHDSFYVQHDWFNIVSEVNAAHIEQLRGQIEIAEAKAAEQKQKQAAIDKLPELENKMREMSKSVWKSLQGTNVQATIKEIVEAPQRRHELSVRRTQCIRQQAEYWKAYHKFLMQEKIIHDEKVSLLREKLRKSEEESAQTDAIINDAMKAAEDAGFIEVKMDTE</sequence>
<keyword evidence="4" id="KW-1185">Reference proteome</keyword>
<evidence type="ECO:0000313" key="4">
    <source>
        <dbReference type="Proteomes" id="UP001175271"/>
    </source>
</evidence>
<evidence type="ECO:0000256" key="2">
    <source>
        <dbReference type="SAM" id="MobiDB-lite"/>
    </source>
</evidence>
<feature type="coiled-coil region" evidence="1">
    <location>
        <begin position="675"/>
        <end position="715"/>
    </location>
</feature>
<dbReference type="EMBL" id="JAUCMV010000001">
    <property type="protein sequence ID" value="KAK0424764.1"/>
    <property type="molecule type" value="Genomic_DNA"/>
</dbReference>
<protein>
    <submittedName>
        <fullName evidence="3">Uncharacterized protein</fullName>
    </submittedName>
</protein>
<dbReference type="Proteomes" id="UP001175271">
    <property type="component" value="Unassembled WGS sequence"/>
</dbReference>
<evidence type="ECO:0000313" key="3">
    <source>
        <dbReference type="EMBL" id="KAK0424764.1"/>
    </source>
</evidence>
<keyword evidence="1" id="KW-0175">Coiled coil</keyword>
<evidence type="ECO:0000256" key="1">
    <source>
        <dbReference type="SAM" id="Coils"/>
    </source>
</evidence>
<organism evidence="3 4">
    <name type="scientific">Steinernema hermaphroditum</name>
    <dbReference type="NCBI Taxonomy" id="289476"/>
    <lineage>
        <taxon>Eukaryota</taxon>
        <taxon>Metazoa</taxon>
        <taxon>Ecdysozoa</taxon>
        <taxon>Nematoda</taxon>
        <taxon>Chromadorea</taxon>
        <taxon>Rhabditida</taxon>
        <taxon>Tylenchina</taxon>
        <taxon>Panagrolaimomorpha</taxon>
        <taxon>Strongyloidoidea</taxon>
        <taxon>Steinernematidae</taxon>
        <taxon>Steinernema</taxon>
    </lineage>
</organism>
<dbReference type="AlphaFoldDB" id="A0AA39IKJ7"/>
<proteinExistence type="predicted"/>